<name>A0A6J5WQI6_PRUAR</name>
<reference evidence="3" key="1">
    <citation type="journal article" date="2020" name="Genome Biol.">
        <title>Gamete binning: chromosome-level and haplotype-resolved genome assembly enabled by high-throughput single-cell sequencing of gamete genomes.</title>
        <authorList>
            <person name="Campoy J.A."/>
            <person name="Sun H."/>
            <person name="Goel M."/>
            <person name="Jiao W.-B."/>
            <person name="Folz-Donahue K."/>
            <person name="Wang N."/>
            <person name="Rubio M."/>
            <person name="Liu C."/>
            <person name="Kukat C."/>
            <person name="Ruiz D."/>
            <person name="Huettel B."/>
            <person name="Schneeberger K."/>
        </authorList>
    </citation>
    <scope>NUCLEOTIDE SEQUENCE [LARGE SCALE GENOMIC DNA]</scope>
    <source>
        <strain evidence="3">cv. Rojo Pasion</strain>
    </source>
</reference>
<dbReference type="EMBL" id="CAEKKB010000002">
    <property type="protein sequence ID" value="CAB4300558.1"/>
    <property type="molecule type" value="Genomic_DNA"/>
</dbReference>
<feature type="compositionally biased region" description="Basic and acidic residues" evidence="1">
    <location>
        <begin position="14"/>
        <end position="32"/>
    </location>
</feature>
<protein>
    <submittedName>
        <fullName evidence="2">Uncharacterized protein</fullName>
    </submittedName>
</protein>
<proteinExistence type="predicted"/>
<accession>A0A6J5WQI6</accession>
<organism evidence="2 3">
    <name type="scientific">Prunus armeniaca</name>
    <name type="common">Apricot</name>
    <name type="synonym">Armeniaca vulgaris</name>
    <dbReference type="NCBI Taxonomy" id="36596"/>
    <lineage>
        <taxon>Eukaryota</taxon>
        <taxon>Viridiplantae</taxon>
        <taxon>Streptophyta</taxon>
        <taxon>Embryophyta</taxon>
        <taxon>Tracheophyta</taxon>
        <taxon>Spermatophyta</taxon>
        <taxon>Magnoliopsida</taxon>
        <taxon>eudicotyledons</taxon>
        <taxon>Gunneridae</taxon>
        <taxon>Pentapetalae</taxon>
        <taxon>rosids</taxon>
        <taxon>fabids</taxon>
        <taxon>Rosales</taxon>
        <taxon>Rosaceae</taxon>
        <taxon>Amygdaloideae</taxon>
        <taxon>Amygdaleae</taxon>
        <taxon>Prunus</taxon>
    </lineage>
</organism>
<keyword evidence="3" id="KW-1185">Reference proteome</keyword>
<dbReference type="Proteomes" id="UP000507245">
    <property type="component" value="Unassembled WGS sequence"/>
</dbReference>
<evidence type="ECO:0000313" key="2">
    <source>
        <dbReference type="EMBL" id="CAB4300558.1"/>
    </source>
</evidence>
<gene>
    <name evidence="2" type="ORF">ORAREDHAP_LOCUS15711</name>
</gene>
<sequence length="61" mass="7190">MKCGEDRWQLGEIWESKHQDASDKECTPRRTDDDNDADEERLLPPQKVPELPSPSFIWHLI</sequence>
<dbReference type="AlphaFoldDB" id="A0A6J5WQI6"/>
<feature type="region of interest" description="Disordered" evidence="1">
    <location>
        <begin position="14"/>
        <end position="54"/>
    </location>
</feature>
<evidence type="ECO:0000256" key="1">
    <source>
        <dbReference type="SAM" id="MobiDB-lite"/>
    </source>
</evidence>
<evidence type="ECO:0000313" key="3">
    <source>
        <dbReference type="Proteomes" id="UP000507245"/>
    </source>
</evidence>